<comment type="caution">
    <text evidence="1">The sequence shown here is derived from an EMBL/GenBank/DDBJ whole genome shotgun (WGS) entry which is preliminary data.</text>
</comment>
<dbReference type="EMBL" id="JACBAZ010000036">
    <property type="protein sequence ID" value="NWK57777.1"/>
    <property type="molecule type" value="Genomic_DNA"/>
</dbReference>
<evidence type="ECO:0000313" key="1">
    <source>
        <dbReference type="EMBL" id="NWK57777.1"/>
    </source>
</evidence>
<dbReference type="RefSeq" id="WP_178935250.1">
    <property type="nucleotide sequence ID" value="NZ_JACBAZ010000036.1"/>
</dbReference>
<dbReference type="Proteomes" id="UP000557872">
    <property type="component" value="Unassembled WGS sequence"/>
</dbReference>
<organism evidence="1 2">
    <name type="scientific">Oceaniferula marina</name>
    <dbReference type="NCBI Taxonomy" id="2748318"/>
    <lineage>
        <taxon>Bacteria</taxon>
        <taxon>Pseudomonadati</taxon>
        <taxon>Verrucomicrobiota</taxon>
        <taxon>Verrucomicrobiia</taxon>
        <taxon>Verrucomicrobiales</taxon>
        <taxon>Verrucomicrobiaceae</taxon>
        <taxon>Oceaniferula</taxon>
    </lineage>
</organism>
<gene>
    <name evidence="1" type="ORF">HW115_19315</name>
</gene>
<proteinExistence type="predicted"/>
<sequence>MAKQNDIRSRMLAGHIDGTTVLGDIWRGLSEFEALALIEHWRRIMDSSGTVEADIIDSIATNPKFSAAWNRFSDEERTARSRTISSIAVNDLKLPDGSVKTSRSNSKLS</sequence>
<evidence type="ECO:0000313" key="2">
    <source>
        <dbReference type="Proteomes" id="UP000557872"/>
    </source>
</evidence>
<keyword evidence="2" id="KW-1185">Reference proteome</keyword>
<name>A0A851GRW8_9BACT</name>
<dbReference type="AlphaFoldDB" id="A0A851GRW8"/>
<accession>A0A851GRW8</accession>
<protein>
    <submittedName>
        <fullName evidence="1">Uncharacterized protein</fullName>
    </submittedName>
</protein>
<reference evidence="1 2" key="1">
    <citation type="submission" date="2020-07" db="EMBL/GenBank/DDBJ databases">
        <title>Roseicoccus Jingziensis gen. nov., sp. nov., isolated from coastal seawater.</title>
        <authorList>
            <person name="Feng X."/>
        </authorList>
    </citation>
    <scope>NUCLEOTIDE SEQUENCE [LARGE SCALE GENOMIC DNA]</scope>
    <source>
        <strain evidence="1 2">N1E253</strain>
    </source>
</reference>